<sequence length="165" mass="19324">MQITQELINQIADNMLSIFPMLTKNVLKKDEFTEKYGLSPRFIHILHILDDFGPMSISEISKRLSILAPNMTPLIDKLILQGYVKRSQDESDRRVSIIEITQKGKELTYLHTQWVNHNLKKHLQKLSDDEIEELWYVLKRLKKLVMKMIGSSPQKEEDAKDDKAF</sequence>
<organism evidence="5 6">
    <name type="scientific">Caldicellulosiruptor bescii</name>
    <name type="common">Anaerocellum thermophilum</name>
    <dbReference type="NCBI Taxonomy" id="31899"/>
    <lineage>
        <taxon>Bacteria</taxon>
        <taxon>Bacillati</taxon>
        <taxon>Bacillota</taxon>
        <taxon>Bacillota incertae sedis</taxon>
        <taxon>Caldicellulosiruptorales</taxon>
        <taxon>Caldicellulosiruptoraceae</taxon>
        <taxon>Caldicellulosiruptor</taxon>
    </lineage>
</organism>
<dbReference type="Proteomes" id="UP000196803">
    <property type="component" value="Unassembled WGS sequence"/>
</dbReference>
<evidence type="ECO:0000259" key="4">
    <source>
        <dbReference type="PROSITE" id="PS50995"/>
    </source>
</evidence>
<dbReference type="RefSeq" id="WP_015908932.1">
    <property type="nucleotide sequence ID" value="NZ_FUZJ01000001.1"/>
</dbReference>
<evidence type="ECO:0000313" key="5">
    <source>
        <dbReference type="EMBL" id="SMR91382.1"/>
    </source>
</evidence>
<dbReference type="Gene3D" id="1.10.10.10">
    <property type="entry name" value="Winged helix-like DNA-binding domain superfamily/Winged helix DNA-binding domain"/>
    <property type="match status" value="1"/>
</dbReference>
<dbReference type="Pfam" id="PF01047">
    <property type="entry name" value="MarR"/>
    <property type="match status" value="1"/>
</dbReference>
<dbReference type="InterPro" id="IPR036388">
    <property type="entry name" value="WH-like_DNA-bd_sf"/>
</dbReference>
<evidence type="ECO:0000256" key="1">
    <source>
        <dbReference type="ARBA" id="ARBA00023015"/>
    </source>
</evidence>
<evidence type="ECO:0000256" key="3">
    <source>
        <dbReference type="ARBA" id="ARBA00023163"/>
    </source>
</evidence>
<gene>
    <name evidence="5" type="ORF">SAMN05216240_0415</name>
</gene>
<evidence type="ECO:0000256" key="2">
    <source>
        <dbReference type="ARBA" id="ARBA00023125"/>
    </source>
</evidence>
<protein>
    <submittedName>
        <fullName evidence="5">DNA-binding transcriptional regulator, MarR family</fullName>
    </submittedName>
</protein>
<evidence type="ECO:0000313" key="6">
    <source>
        <dbReference type="Proteomes" id="UP000196803"/>
    </source>
</evidence>
<dbReference type="InterPro" id="IPR000835">
    <property type="entry name" value="HTH_MarR-typ"/>
</dbReference>
<feature type="domain" description="HTH marR-type" evidence="4">
    <location>
        <begin position="1"/>
        <end position="143"/>
    </location>
</feature>
<dbReference type="PANTHER" id="PTHR42756">
    <property type="entry name" value="TRANSCRIPTIONAL REGULATOR, MARR"/>
    <property type="match status" value="1"/>
</dbReference>
<accession>A0ABY1S5I1</accession>
<keyword evidence="6" id="KW-1185">Reference proteome</keyword>
<dbReference type="SMART" id="SM00347">
    <property type="entry name" value="HTH_MARR"/>
    <property type="match status" value="1"/>
</dbReference>
<keyword evidence="2 5" id="KW-0238">DNA-binding</keyword>
<reference evidence="5 6" key="1">
    <citation type="submission" date="2017-05" db="EMBL/GenBank/DDBJ databases">
        <authorList>
            <person name="Varghese N."/>
            <person name="Submissions S."/>
        </authorList>
    </citation>
    <scope>NUCLEOTIDE SEQUENCE [LARGE SCALE GENOMIC DNA]</scope>
    <source>
        <strain evidence="5 6">MACB1020</strain>
    </source>
</reference>
<dbReference type="GeneID" id="31773980"/>
<dbReference type="PANTHER" id="PTHR42756:SF1">
    <property type="entry name" value="TRANSCRIPTIONAL REPRESSOR OF EMRAB OPERON"/>
    <property type="match status" value="1"/>
</dbReference>
<dbReference type="PROSITE" id="PS50995">
    <property type="entry name" value="HTH_MARR_2"/>
    <property type="match status" value="1"/>
</dbReference>
<keyword evidence="3" id="KW-0804">Transcription</keyword>
<proteinExistence type="predicted"/>
<name>A0ABY1S5I1_CALBS</name>
<dbReference type="GO" id="GO:0003677">
    <property type="term" value="F:DNA binding"/>
    <property type="evidence" value="ECO:0007669"/>
    <property type="project" value="UniProtKB-KW"/>
</dbReference>
<dbReference type="EMBL" id="FXXC01000001">
    <property type="protein sequence ID" value="SMR91382.1"/>
    <property type="molecule type" value="Genomic_DNA"/>
</dbReference>
<dbReference type="SUPFAM" id="SSF46785">
    <property type="entry name" value="Winged helix' DNA-binding domain"/>
    <property type="match status" value="1"/>
</dbReference>
<dbReference type="PRINTS" id="PR00598">
    <property type="entry name" value="HTHMARR"/>
</dbReference>
<dbReference type="InterPro" id="IPR036390">
    <property type="entry name" value="WH_DNA-bd_sf"/>
</dbReference>
<comment type="caution">
    <text evidence="5">The sequence shown here is derived from an EMBL/GenBank/DDBJ whole genome shotgun (WGS) entry which is preliminary data.</text>
</comment>
<keyword evidence="1" id="KW-0805">Transcription regulation</keyword>